<feature type="transmembrane region" description="Helical" evidence="1">
    <location>
        <begin position="977"/>
        <end position="997"/>
    </location>
</feature>
<keyword evidence="1" id="KW-0472">Membrane</keyword>
<feature type="transmembrane region" description="Helical" evidence="1">
    <location>
        <begin position="432"/>
        <end position="454"/>
    </location>
</feature>
<dbReference type="InterPro" id="IPR001036">
    <property type="entry name" value="Acrflvin-R"/>
</dbReference>
<dbReference type="PANTHER" id="PTHR32063:SF33">
    <property type="entry name" value="RND SUPERFAMILY EFFLUX PUMP PERMEASE COMPONENT"/>
    <property type="match status" value="1"/>
</dbReference>
<proteinExistence type="predicted"/>
<dbReference type="Pfam" id="PF00873">
    <property type="entry name" value="ACR_tran"/>
    <property type="match status" value="2"/>
</dbReference>
<dbReference type="Gene3D" id="3.30.70.1430">
    <property type="entry name" value="Multidrug efflux transporter AcrB pore domain"/>
    <property type="match status" value="2"/>
</dbReference>
<keyword evidence="3" id="KW-1185">Reference proteome</keyword>
<dbReference type="SUPFAM" id="SSF82714">
    <property type="entry name" value="Multidrug efflux transporter AcrB TolC docking domain, DN and DC subdomains"/>
    <property type="match status" value="1"/>
</dbReference>
<protein>
    <submittedName>
        <fullName evidence="2">Efflux RND transporter permease subunit</fullName>
    </submittedName>
</protein>
<dbReference type="GO" id="GO:0042910">
    <property type="term" value="F:xenobiotic transmembrane transporter activity"/>
    <property type="evidence" value="ECO:0007669"/>
    <property type="project" value="TreeGrafter"/>
</dbReference>
<dbReference type="Gene3D" id="3.30.70.1440">
    <property type="entry name" value="Multidrug efflux transporter AcrB pore domain"/>
    <property type="match status" value="1"/>
</dbReference>
<keyword evidence="1" id="KW-1133">Transmembrane helix</keyword>
<dbReference type="SUPFAM" id="SSF82693">
    <property type="entry name" value="Multidrug efflux transporter AcrB pore domain, PN1, PN2, PC1 and PC2 subdomains"/>
    <property type="match status" value="2"/>
</dbReference>
<dbReference type="Gene3D" id="3.30.70.1320">
    <property type="entry name" value="Multidrug efflux transporter AcrB pore domain like"/>
    <property type="match status" value="1"/>
</dbReference>
<comment type="caution">
    <text evidence="2">The sequence shown here is derived from an EMBL/GenBank/DDBJ whole genome shotgun (WGS) entry which is preliminary data.</text>
</comment>
<dbReference type="PRINTS" id="PR00702">
    <property type="entry name" value="ACRIFLAVINRP"/>
</dbReference>
<evidence type="ECO:0000256" key="1">
    <source>
        <dbReference type="SAM" id="Phobius"/>
    </source>
</evidence>
<accession>A0A838XYT6</accession>
<dbReference type="AlphaFoldDB" id="A0A838XYT6"/>
<feature type="transmembrane region" description="Helical" evidence="1">
    <location>
        <begin position="1003"/>
        <end position="1027"/>
    </location>
</feature>
<feature type="transmembrane region" description="Helical" evidence="1">
    <location>
        <begin position="1080"/>
        <end position="1105"/>
    </location>
</feature>
<evidence type="ECO:0000313" key="3">
    <source>
        <dbReference type="Proteomes" id="UP000559404"/>
    </source>
</evidence>
<feature type="transmembrane region" description="Helical" evidence="1">
    <location>
        <begin position="499"/>
        <end position="520"/>
    </location>
</feature>
<dbReference type="PANTHER" id="PTHR32063">
    <property type="match status" value="1"/>
</dbReference>
<feature type="transmembrane region" description="Helical" evidence="1">
    <location>
        <begin position="951"/>
        <end position="970"/>
    </location>
</feature>
<dbReference type="RefSeq" id="WP_181760384.1">
    <property type="nucleotide sequence ID" value="NZ_BMCR01000003.1"/>
</dbReference>
<feature type="transmembrane region" description="Helical" evidence="1">
    <location>
        <begin position="610"/>
        <end position="630"/>
    </location>
</feature>
<evidence type="ECO:0000313" key="2">
    <source>
        <dbReference type="EMBL" id="MBA4612184.1"/>
    </source>
</evidence>
<feature type="transmembrane region" description="Helical" evidence="1">
    <location>
        <begin position="333"/>
        <end position="354"/>
    </location>
</feature>
<dbReference type="Gene3D" id="3.30.2090.10">
    <property type="entry name" value="Multidrug efflux transporter AcrB TolC docking domain, DN and DC subdomains"/>
    <property type="match status" value="2"/>
</dbReference>
<feature type="transmembrane region" description="Helical" evidence="1">
    <location>
        <begin position="540"/>
        <end position="569"/>
    </location>
</feature>
<dbReference type="Gene3D" id="1.20.1640.10">
    <property type="entry name" value="Multidrug efflux transporter AcrB transmembrane domain"/>
    <property type="match status" value="3"/>
</dbReference>
<organism evidence="2 3">
    <name type="scientific">Stappia taiwanensis</name>
    <dbReference type="NCBI Taxonomy" id="992267"/>
    <lineage>
        <taxon>Bacteria</taxon>
        <taxon>Pseudomonadati</taxon>
        <taxon>Pseudomonadota</taxon>
        <taxon>Alphaproteobacteria</taxon>
        <taxon>Hyphomicrobiales</taxon>
        <taxon>Stappiaceae</taxon>
        <taxon>Stappia</taxon>
    </lineage>
</organism>
<dbReference type="GO" id="GO:0005886">
    <property type="term" value="C:plasma membrane"/>
    <property type="evidence" value="ECO:0007669"/>
    <property type="project" value="TreeGrafter"/>
</dbReference>
<feature type="transmembrane region" description="Helical" evidence="1">
    <location>
        <begin position="361"/>
        <end position="381"/>
    </location>
</feature>
<dbReference type="Proteomes" id="UP000559404">
    <property type="component" value="Unassembled WGS sequence"/>
</dbReference>
<keyword evidence="1" id="KW-0812">Transmembrane</keyword>
<sequence length="1133" mass="123757">MRTPEFVPRSWIGHFLRHPNAANLVMVLMILFGVFGLAKLNTEFFPQIVVNNINISVSWPGASAEDVEKNILQAIEPELRFIDNVDEMISYAREGTATIRLEFLEGADMQKALSDVDQAIAGVTTLPEDSETPTVSLSNWFDRVARVALRGPFSEDALKSYARGIRDDLIERGIDKVTFSGFRDTEYVVRLPERELRRLDMTIADVSQKVAENTRDLPSGDLSGGVERQIRAVADTTSPAAIGRITVKSFPTGEKVQLQDIARVTKEFDDDQVIGYSDGVRAVELTVQRSAKADQLKVNRILDEYLTEIAPQLPRSLELVKYEVRADSLNQRIMILIENGLSGLVIVVIVLFAFLNARIALWVAAGIPVAILATIGIMWVSGQTINMISLFALIMTLGVIVDDAIVVGEHTATRYSMGDGPYQAAEEGAGRMLWPIIAASTTTIAAFLPIMLIQDTIGQIMGALPLVVVAVVIASIVECFWVLPGHLAHSLSRAPSWSWWRVVLLAGMPALFVIALAGRADISVPPWLDWLAVPARDGRAFFGVVLFDAVVLVLAFLVAAALEFLFLVLRRMRQRSPFDERPGWFRRSFDAGFGWVRDVPFRAILRVSYAWRYVTISVAVATLMLAVGMVQGDRVGFRFFPSPEAENIRATIDFSAGISLADSEAALLRIEEALRATERQLVGDSGQKLVVASYATLGQSGYNRGRNVASIDVQLTPSEDRDIRTADIVKAWRKALPEIPRTKRVAVYERRGGPPGRDLDIRLKGEDPVALKAAALEMQELLTGYPGVDGVADDFPYGKPELVIALSPRGEALGFTVDNAARQIRSVFEGSIPRRFARGEEEITIRVAQELIGDGGGGALRDLSLKAPGGEYVPLLEVVTLSERQGFSVIQRRDGRITVSVSAEVDPEVSSSIKIIEDLSDGKIQAIADRHGVDFRFSGREEERKGAFGDLQLGTIAALAMIYLILAAIFASYFKPLAVMAIIPFGAVGTIVGHYLMGFDLTILSYIGLLGLSGILVNNSIILVARFDERRKEGESVAEAAVASAQDRLRAVLLTSLTTIGGLLPLLFEKSLQAQFLMPMTITIVFGLSTATVLVLVLVPALMGIGADIASLFRITPPEDREAPEPIRNVPAE</sequence>
<dbReference type="SUPFAM" id="SSF82866">
    <property type="entry name" value="Multidrug efflux transporter AcrB transmembrane domain"/>
    <property type="match status" value="2"/>
</dbReference>
<dbReference type="InterPro" id="IPR027463">
    <property type="entry name" value="AcrB_DN_DC_subdom"/>
</dbReference>
<feature type="transmembrane region" description="Helical" evidence="1">
    <location>
        <begin position="21"/>
        <end position="38"/>
    </location>
</feature>
<feature type="transmembrane region" description="Helical" evidence="1">
    <location>
        <begin position="460"/>
        <end position="487"/>
    </location>
</feature>
<feature type="transmembrane region" description="Helical" evidence="1">
    <location>
        <begin position="387"/>
        <end position="407"/>
    </location>
</feature>
<gene>
    <name evidence="2" type="ORF">H1W37_11010</name>
</gene>
<name>A0A838XYT6_9HYPH</name>
<reference evidence="2 3" key="1">
    <citation type="submission" date="2020-07" db="EMBL/GenBank/DDBJ databases">
        <authorList>
            <person name="Li M."/>
        </authorList>
    </citation>
    <scope>NUCLEOTIDE SEQUENCE [LARGE SCALE GENOMIC DNA]</scope>
    <source>
        <strain evidence="2 3">DSM 23284</strain>
    </source>
</reference>
<dbReference type="EMBL" id="JACEON010000009">
    <property type="protein sequence ID" value="MBA4612184.1"/>
    <property type="molecule type" value="Genomic_DNA"/>
</dbReference>
<feature type="transmembrane region" description="Helical" evidence="1">
    <location>
        <begin position="1048"/>
        <end position="1068"/>
    </location>
</feature>
<reference evidence="2 3" key="2">
    <citation type="submission" date="2020-08" db="EMBL/GenBank/DDBJ databases">
        <title>Stappia taiwanensis sp. nov., isolated from a coastal thermal spring.</title>
        <authorList>
            <person name="Kampfer P."/>
        </authorList>
    </citation>
    <scope>NUCLEOTIDE SEQUENCE [LARGE SCALE GENOMIC DNA]</scope>
    <source>
        <strain evidence="2 3">DSM 23284</strain>
    </source>
</reference>